<dbReference type="KEGG" id="elut:CKA38_05720"/>
<proteinExistence type="predicted"/>
<sequence length="369" mass="39806">MAQFLTARDVEKLIRNGQPVPADARLTPGAHDYLRDHGHSKLNAAAKSGSAASGYASAPVAGIPGKKYDPIVPDYEYKWTPGTDPKTPAEIAAFFSSPAIVAIKHRMVDIGQRMWARNYTDGNGGNLTVRVGDNLVLCTPTLISKGFMKMEDICLVDMDGKQLAGARKRTSECMTHIAIMKRQPLCKSCCHAHPPHATAFAVAKVQPPTCLIPEADIFLGKIAIARYETPGSQQMADTVGEVGKDNQCVLLANHGVITWGKDIEDAYWKMENADAYCQTVWVASQLGGELGSGVGGSNAREFIKIRKALGMPDNREGLKECELCDNSEFRPGVMCQVPDAAPAEPSANPEVEALVQRLTGEIMKQLGAK</sequence>
<dbReference type="InterPro" id="IPR036409">
    <property type="entry name" value="Aldolase_II/adducin_N_sf"/>
</dbReference>
<dbReference type="GO" id="GO:0019323">
    <property type="term" value="P:pentose catabolic process"/>
    <property type="evidence" value="ECO:0007669"/>
    <property type="project" value="TreeGrafter"/>
</dbReference>
<dbReference type="SMART" id="SM01007">
    <property type="entry name" value="Aldolase_II"/>
    <property type="match status" value="1"/>
</dbReference>
<dbReference type="Proteomes" id="UP000244896">
    <property type="component" value="Chromosome"/>
</dbReference>
<evidence type="ECO:0000313" key="5">
    <source>
        <dbReference type="Proteomes" id="UP000244896"/>
    </source>
</evidence>
<dbReference type="InterPro" id="IPR001303">
    <property type="entry name" value="Aldolase_II/adducin_N"/>
</dbReference>
<accession>A0A2U8E1R2</accession>
<dbReference type="InterPro" id="IPR050197">
    <property type="entry name" value="Aldolase_class_II_sugar_metab"/>
</dbReference>
<dbReference type="GO" id="GO:0016832">
    <property type="term" value="F:aldehyde-lyase activity"/>
    <property type="evidence" value="ECO:0007669"/>
    <property type="project" value="TreeGrafter"/>
</dbReference>
<protein>
    <submittedName>
        <fullName evidence="4">Class II aldolase</fullName>
    </submittedName>
</protein>
<dbReference type="Pfam" id="PF00596">
    <property type="entry name" value="Aldolase_II"/>
    <property type="match status" value="1"/>
</dbReference>
<dbReference type="RefSeq" id="WP_108824629.1">
    <property type="nucleotide sequence ID" value="NZ_CP023004.1"/>
</dbReference>
<dbReference type="GO" id="GO:0005829">
    <property type="term" value="C:cytosol"/>
    <property type="evidence" value="ECO:0007669"/>
    <property type="project" value="TreeGrafter"/>
</dbReference>
<evidence type="ECO:0000256" key="1">
    <source>
        <dbReference type="ARBA" id="ARBA00022723"/>
    </source>
</evidence>
<reference evidence="4 5" key="1">
    <citation type="journal article" date="2018" name="Syst. Appl. Microbiol.">
        <title>Ereboglobus luteus gen. nov. sp. nov. from cockroach guts, and new insights into the oxygen relationship of the genera Opitutus and Didymococcus (Verrucomicrobia: Opitutaceae).</title>
        <authorList>
            <person name="Tegtmeier D."/>
            <person name="Belitz A."/>
            <person name="Radek R."/>
            <person name="Heimerl T."/>
            <person name="Brune A."/>
        </authorList>
    </citation>
    <scope>NUCLEOTIDE SEQUENCE [LARGE SCALE GENOMIC DNA]</scope>
    <source>
        <strain evidence="4 5">Ho45</strain>
    </source>
</reference>
<keyword evidence="1" id="KW-0479">Metal-binding</keyword>
<name>A0A2U8E1R2_9BACT</name>
<feature type="domain" description="Class II aldolase/adducin N-terminal" evidence="3">
    <location>
        <begin position="105"/>
        <end position="281"/>
    </location>
</feature>
<dbReference type="PANTHER" id="PTHR22789">
    <property type="entry name" value="FUCULOSE PHOSPHATE ALDOLASE"/>
    <property type="match status" value="1"/>
</dbReference>
<dbReference type="SUPFAM" id="SSF53639">
    <property type="entry name" value="AraD/HMP-PK domain-like"/>
    <property type="match status" value="1"/>
</dbReference>
<organism evidence="4 5">
    <name type="scientific">Ereboglobus luteus</name>
    <dbReference type="NCBI Taxonomy" id="1796921"/>
    <lineage>
        <taxon>Bacteria</taxon>
        <taxon>Pseudomonadati</taxon>
        <taxon>Verrucomicrobiota</taxon>
        <taxon>Opitutia</taxon>
        <taxon>Opitutales</taxon>
        <taxon>Opitutaceae</taxon>
        <taxon>Ereboglobus</taxon>
    </lineage>
</organism>
<dbReference type="OrthoDB" id="9794581at2"/>
<dbReference type="GO" id="GO:0046872">
    <property type="term" value="F:metal ion binding"/>
    <property type="evidence" value="ECO:0007669"/>
    <property type="project" value="UniProtKB-KW"/>
</dbReference>
<dbReference type="Gene3D" id="3.40.225.10">
    <property type="entry name" value="Class II aldolase/adducin N-terminal domain"/>
    <property type="match status" value="1"/>
</dbReference>
<evidence type="ECO:0000259" key="3">
    <source>
        <dbReference type="SMART" id="SM01007"/>
    </source>
</evidence>
<gene>
    <name evidence="4" type="ORF">CKA38_05720</name>
</gene>
<dbReference type="PANTHER" id="PTHR22789:SF0">
    <property type="entry name" value="3-OXO-TETRONATE 4-PHOSPHATE DECARBOXYLASE-RELATED"/>
    <property type="match status" value="1"/>
</dbReference>
<keyword evidence="5" id="KW-1185">Reference proteome</keyword>
<evidence type="ECO:0000313" key="4">
    <source>
        <dbReference type="EMBL" id="AWI08819.1"/>
    </source>
</evidence>
<dbReference type="AlphaFoldDB" id="A0A2U8E1R2"/>
<evidence type="ECO:0000256" key="2">
    <source>
        <dbReference type="ARBA" id="ARBA00023239"/>
    </source>
</evidence>
<keyword evidence="2" id="KW-0456">Lyase</keyword>
<dbReference type="EMBL" id="CP023004">
    <property type="protein sequence ID" value="AWI08819.1"/>
    <property type="molecule type" value="Genomic_DNA"/>
</dbReference>